<keyword evidence="6" id="KW-0969">Cilium</keyword>
<dbReference type="KEGG" id="vco:VC0395_A1723"/>
<keyword evidence="6" id="KW-0966">Cell projection</keyword>
<gene>
    <name evidence="6" type="ordered locus">VC0395_A1723</name>
</gene>
<reference evidence="6 7" key="1">
    <citation type="submission" date="2007-03" db="EMBL/GenBank/DDBJ databases">
        <authorList>
            <person name="Heidelberg J."/>
        </authorList>
    </citation>
    <scope>NUCLEOTIDE SEQUENCE [LARGE SCALE GENOMIC DNA]</scope>
    <source>
        <strain evidence="7">ATCC 39541 / Classical Ogawa 395 / O395</strain>
    </source>
</reference>
<dbReference type="InterPro" id="IPR008622">
    <property type="entry name" value="FliT"/>
</dbReference>
<evidence type="ECO:0000256" key="1">
    <source>
        <dbReference type="ARBA" id="ARBA00004514"/>
    </source>
</evidence>
<accession>A0A0H3AGR9</accession>
<dbReference type="OrthoDB" id="5905433at2"/>
<organism evidence="6 7">
    <name type="scientific">Vibrio cholerae serotype O1 (strain ATCC 39541 / Classical Ogawa 395 / O395)</name>
    <dbReference type="NCBI Taxonomy" id="345073"/>
    <lineage>
        <taxon>Bacteria</taxon>
        <taxon>Pseudomonadati</taxon>
        <taxon>Pseudomonadota</taxon>
        <taxon>Gammaproteobacteria</taxon>
        <taxon>Vibrionales</taxon>
        <taxon>Vibrionaceae</taxon>
        <taxon>Vibrio</taxon>
    </lineage>
</organism>
<keyword evidence="4" id="KW-0143">Chaperone</keyword>
<evidence type="ECO:0000256" key="3">
    <source>
        <dbReference type="ARBA" id="ARBA00022795"/>
    </source>
</evidence>
<keyword evidence="2" id="KW-0963">Cytoplasm</keyword>
<evidence type="ECO:0000256" key="2">
    <source>
        <dbReference type="ARBA" id="ARBA00022490"/>
    </source>
</evidence>
<name>A0A0H3AGR9_VIBC3</name>
<dbReference type="PATRIC" id="fig|345073.21.peg.2177"/>
<evidence type="ECO:0000256" key="4">
    <source>
        <dbReference type="ARBA" id="ARBA00023186"/>
    </source>
</evidence>
<evidence type="ECO:0000256" key="5">
    <source>
        <dbReference type="ARBA" id="ARBA00093797"/>
    </source>
</evidence>
<dbReference type="Pfam" id="PF05400">
    <property type="entry name" value="FliT"/>
    <property type="match status" value="1"/>
</dbReference>
<dbReference type="AlphaFoldDB" id="A0A0H3AGR9"/>
<evidence type="ECO:0000313" key="6">
    <source>
        <dbReference type="EMBL" id="ABQ19576.1"/>
    </source>
</evidence>
<evidence type="ECO:0000313" key="7">
    <source>
        <dbReference type="Proteomes" id="UP000000249"/>
    </source>
</evidence>
<protein>
    <recommendedName>
        <fullName evidence="5">Flagellar protein FliT</fullName>
    </recommendedName>
</protein>
<keyword evidence="3" id="KW-1005">Bacterial flagellum biogenesis</keyword>
<keyword evidence="6" id="KW-0282">Flagellum</keyword>
<dbReference type="eggNOG" id="ENOG5031NIF">
    <property type="taxonomic scope" value="Bacteria"/>
</dbReference>
<dbReference type="Proteomes" id="UP000000249">
    <property type="component" value="Chromosome 1"/>
</dbReference>
<proteinExistence type="predicted"/>
<dbReference type="EMBL" id="CP000627">
    <property type="protein sequence ID" value="ABQ19576.1"/>
    <property type="molecule type" value="Genomic_DNA"/>
</dbReference>
<dbReference type="KEGG" id="vcr:VC395_2253"/>
<comment type="subcellular location">
    <subcellularLocation>
        <location evidence="1">Cytoplasm</location>
        <location evidence="1">Cytosol</location>
    </subcellularLocation>
</comment>
<sequence length="104" mass="11965">MVNVEAELQRLSDLDQQIATLLAEDDIHTEDILQLVDNREQLLHSLLGYLAEHPELAKSDLWLKAIGNTQQLVEQMQLKTAAMGQTLHKYRHGNKSVQQYKKFL</sequence>